<dbReference type="SUPFAM" id="SSF46689">
    <property type="entry name" value="Homeodomain-like"/>
    <property type="match status" value="1"/>
</dbReference>
<feature type="DNA-binding region" description="H-T-H motif" evidence="2">
    <location>
        <begin position="26"/>
        <end position="45"/>
    </location>
</feature>
<dbReference type="InterPro" id="IPR039532">
    <property type="entry name" value="TetR_C_Firmicutes"/>
</dbReference>
<dbReference type="PANTHER" id="PTHR43479:SF7">
    <property type="entry name" value="TETR-FAMILY TRANSCRIPTIONAL REGULATOR"/>
    <property type="match status" value="1"/>
</dbReference>
<dbReference type="InterPro" id="IPR009057">
    <property type="entry name" value="Homeodomain-like_sf"/>
</dbReference>
<evidence type="ECO:0000256" key="2">
    <source>
        <dbReference type="PROSITE-ProRule" id="PRU00335"/>
    </source>
</evidence>
<dbReference type="Proteomes" id="UP001212085">
    <property type="component" value="Chromosome"/>
</dbReference>
<sequence length="172" mass="20537">MNNLTERAFAKALKDIMQDKSFDKVTVTELVKKLNVNRQTFYYHFNDLYDLLERIYIMDGDTILNQAANSGTWQEELLAIFHYIQDNRQFVCNTYYSVNRNYLEHFLYDRIYRFINPIVQEKHPNLSGTELDYRVNFYKYALVGFVLDWIDSGLKENPEALAQHISRVLEQL</sequence>
<keyword evidence="1 2" id="KW-0238">DNA-binding</keyword>
<dbReference type="RefSeq" id="WP_235280756.1">
    <property type="nucleotide sequence ID" value="NZ_BRXN01000047.1"/>
</dbReference>
<dbReference type="Gene3D" id="1.10.357.10">
    <property type="entry name" value="Tetracycline Repressor, domain 2"/>
    <property type="match status" value="1"/>
</dbReference>
<evidence type="ECO:0000259" key="3">
    <source>
        <dbReference type="PROSITE" id="PS50977"/>
    </source>
</evidence>
<gene>
    <name evidence="4" type="ORF">O6R09_06775</name>
</gene>
<organism evidence="4 5">
    <name type="scientific">Streptococcus alactolyticus</name>
    <dbReference type="NCBI Taxonomy" id="29389"/>
    <lineage>
        <taxon>Bacteria</taxon>
        <taxon>Bacillati</taxon>
        <taxon>Bacillota</taxon>
        <taxon>Bacilli</taxon>
        <taxon>Lactobacillales</taxon>
        <taxon>Streptococcaceae</taxon>
        <taxon>Streptococcus</taxon>
    </lineage>
</organism>
<dbReference type="InterPro" id="IPR001647">
    <property type="entry name" value="HTH_TetR"/>
</dbReference>
<name>A0ABY7LZ26_STRAY</name>
<reference evidence="4 5" key="1">
    <citation type="submission" date="2022-12" db="EMBL/GenBank/DDBJ databases">
        <title>Streptococcus alactolyticus LGM, complete genome.</title>
        <authorList>
            <person name="Liu Z."/>
            <person name="Mu C."/>
            <person name="Zhu W."/>
        </authorList>
    </citation>
    <scope>NUCLEOTIDE SEQUENCE [LARGE SCALE GENOMIC DNA]</scope>
    <source>
        <strain evidence="4 5">LGM</strain>
    </source>
</reference>
<dbReference type="EMBL" id="CP114883">
    <property type="protein sequence ID" value="WBB05991.1"/>
    <property type="molecule type" value="Genomic_DNA"/>
</dbReference>
<proteinExistence type="predicted"/>
<dbReference type="PROSITE" id="PS50977">
    <property type="entry name" value="HTH_TETR_2"/>
    <property type="match status" value="1"/>
</dbReference>
<protein>
    <submittedName>
        <fullName evidence="4">TetR/AcrR family transcriptional regulator</fullName>
    </submittedName>
</protein>
<keyword evidence="5" id="KW-1185">Reference proteome</keyword>
<evidence type="ECO:0000313" key="5">
    <source>
        <dbReference type="Proteomes" id="UP001212085"/>
    </source>
</evidence>
<evidence type="ECO:0000256" key="1">
    <source>
        <dbReference type="ARBA" id="ARBA00023125"/>
    </source>
</evidence>
<dbReference type="PANTHER" id="PTHR43479">
    <property type="entry name" value="ACREF/ENVCD OPERON REPRESSOR-RELATED"/>
    <property type="match status" value="1"/>
</dbReference>
<dbReference type="Pfam" id="PF14278">
    <property type="entry name" value="TetR_C_8"/>
    <property type="match status" value="1"/>
</dbReference>
<dbReference type="Pfam" id="PF00440">
    <property type="entry name" value="TetR_N"/>
    <property type="match status" value="1"/>
</dbReference>
<accession>A0ABY7LZ26</accession>
<dbReference type="GeneID" id="99637145"/>
<dbReference type="InterPro" id="IPR050624">
    <property type="entry name" value="HTH-type_Tx_Regulator"/>
</dbReference>
<evidence type="ECO:0000313" key="4">
    <source>
        <dbReference type="EMBL" id="WBB05991.1"/>
    </source>
</evidence>
<feature type="domain" description="HTH tetR-type" evidence="3">
    <location>
        <begin position="3"/>
        <end position="63"/>
    </location>
</feature>